<proteinExistence type="predicted"/>
<dbReference type="eggNOG" id="KOG4469">
    <property type="taxonomic scope" value="Eukaryota"/>
</dbReference>
<feature type="compositionally biased region" description="Polar residues" evidence="2">
    <location>
        <begin position="60"/>
        <end position="70"/>
    </location>
</feature>
<dbReference type="PANTHER" id="PTHR12507">
    <property type="entry name" value="REDUCED GROWTH PHENOTYPE 1 RGP1, YEAST -RELATED"/>
    <property type="match status" value="1"/>
</dbReference>
<dbReference type="Proteomes" id="UP000002866">
    <property type="component" value="Chromosome 8"/>
</dbReference>
<dbReference type="STRING" id="1071380.I2H7R7"/>
<accession>I2H7R7</accession>
<dbReference type="HOGENOM" id="CLU_030995_0_0_1"/>
<dbReference type="OrthoDB" id="1918at2759"/>
<dbReference type="InParanoid" id="I2H7R7"/>
<keyword evidence="1" id="KW-0175">Coiled coil</keyword>
<evidence type="ECO:0000256" key="1">
    <source>
        <dbReference type="SAM" id="Coils"/>
    </source>
</evidence>
<feature type="coiled-coil region" evidence="1">
    <location>
        <begin position="402"/>
        <end position="429"/>
    </location>
</feature>
<dbReference type="InterPro" id="IPR014848">
    <property type="entry name" value="Rgp1"/>
</dbReference>
<feature type="compositionally biased region" description="Polar residues" evidence="2">
    <location>
        <begin position="88"/>
        <end position="102"/>
    </location>
</feature>
<evidence type="ECO:0000256" key="2">
    <source>
        <dbReference type="SAM" id="MobiDB-lite"/>
    </source>
</evidence>
<protein>
    <recommendedName>
        <fullName evidence="5">Rgp1-domain-containing protein</fullName>
    </recommendedName>
</protein>
<feature type="region of interest" description="Disordered" evidence="2">
    <location>
        <begin position="53"/>
        <end position="110"/>
    </location>
</feature>
<dbReference type="EMBL" id="HE806323">
    <property type="protein sequence ID" value="CCH62419.1"/>
    <property type="molecule type" value="Genomic_DNA"/>
</dbReference>
<name>I2H7R7_HENB6</name>
<dbReference type="AlphaFoldDB" id="I2H7R7"/>
<keyword evidence="4" id="KW-1185">Reference proteome</keyword>
<dbReference type="GeneID" id="14497576"/>
<evidence type="ECO:0000313" key="3">
    <source>
        <dbReference type="EMBL" id="CCH62419.1"/>
    </source>
</evidence>
<organism evidence="3 4">
    <name type="scientific">Henningerozyma blattae (strain ATCC 34711 / CBS 6284 / DSM 70876 / NBRC 10599 / NRRL Y-10934 / UCD 77-7)</name>
    <name type="common">Yeast</name>
    <name type="synonym">Tetrapisispora blattae</name>
    <dbReference type="NCBI Taxonomy" id="1071380"/>
    <lineage>
        <taxon>Eukaryota</taxon>
        <taxon>Fungi</taxon>
        <taxon>Dikarya</taxon>
        <taxon>Ascomycota</taxon>
        <taxon>Saccharomycotina</taxon>
        <taxon>Saccharomycetes</taxon>
        <taxon>Saccharomycetales</taxon>
        <taxon>Saccharomycetaceae</taxon>
        <taxon>Henningerozyma</taxon>
    </lineage>
</organism>
<dbReference type="FunCoup" id="I2H7R7">
    <property type="interactions" value="64"/>
</dbReference>
<dbReference type="KEGG" id="tbl:TBLA_0H01320"/>
<gene>
    <name evidence="3" type="primary">TBLA0H01320</name>
    <name evidence="3" type="ORF">TBLA_0H01320</name>
</gene>
<reference evidence="3 4" key="1">
    <citation type="journal article" date="2011" name="Proc. Natl. Acad. Sci. U.S.A.">
        <title>Evolutionary erosion of yeast sex chromosomes by mating-type switching accidents.</title>
        <authorList>
            <person name="Gordon J.L."/>
            <person name="Armisen D."/>
            <person name="Proux-Wera E."/>
            <person name="Oheigeartaigh S.S."/>
            <person name="Byrne K.P."/>
            <person name="Wolfe K.H."/>
        </authorList>
    </citation>
    <scope>NUCLEOTIDE SEQUENCE [LARGE SCALE GENOMIC DNA]</scope>
    <source>
        <strain evidence="4">ATCC 34711 / CBS 6284 / DSM 70876 / NBRC 10599 / NRRL Y-10934 / UCD 77-7</strain>
    </source>
</reference>
<dbReference type="Pfam" id="PF08737">
    <property type="entry name" value="Rgp1"/>
    <property type="match status" value="1"/>
</dbReference>
<sequence>MHIHRIDTFLITENVRVEIVYESNPYFAGDPIVAVIRLRHLGSKQELESLIKKQEDLTIRPNSESGQNNNNDDKSSTSHRRTRSTHSNISDHQSLTSHSITDVQEEEEQQQSWGKVRSIFNAFRGSLDAGYNRPVNLDETLKKERQLKRLMKYHQPVTLLSGFIQVSGMFQYDSTVIDRNKLKKLNTKIVGLDSLNSNILPLNNNSINYTSSFFKAPQLASEINAQDLSRYLTSDYDSVTSGFYKSNNSQSMIIDGNDVAFVLSSPNSEYNIQQIPTLLIPQTLLFTELTLEAGELKVFRFKTDSLPVDICPTYTKSQSLSISYSLDFGVTKLSNDDMEKFQVKVPISIGPFVNNKGKEYTCIIDREPLIMEPGYIKNIKSPQVQRKVSIASTISSVPAARRNSFLVNAREANDNLERLKTNFIKLVESNKDNSHHIEELVDKQIELQFGSLDSFEDDSEGDLNGTNFQSKRKKKKNTVRDNISNISVTLGDGTITTQEGNNFKDKLIPQLNDLQRMYKINNNGMSIATLKLAKEFYNNSEDVDLILELNPEFAENNRISAATAALEIIEALNPKFVMDGYQKNSNNQVTHIADSHALSFDKCTTIPFKLILPRTPMNQISSQFSSDIFQVKMMISLRFIIITNNSETPIIFKNFEDKNGILYHSSDSLEGDEFSCRVPLPFLPSDHAFGGW</sequence>
<dbReference type="RefSeq" id="XP_004181938.1">
    <property type="nucleotide sequence ID" value="XM_004181890.1"/>
</dbReference>
<dbReference type="OMA" id="QFYEDKK"/>
<evidence type="ECO:0000313" key="4">
    <source>
        <dbReference type="Proteomes" id="UP000002866"/>
    </source>
</evidence>
<evidence type="ECO:0008006" key="5">
    <source>
        <dbReference type="Google" id="ProtNLM"/>
    </source>
</evidence>